<dbReference type="PROSITE" id="PS50103">
    <property type="entry name" value="ZF_C3H1"/>
    <property type="match status" value="1"/>
</dbReference>
<dbReference type="Proteomes" id="UP001151699">
    <property type="component" value="Chromosome B"/>
</dbReference>
<accession>A0A9Q0N0A2</accession>
<dbReference type="InterPro" id="IPR000571">
    <property type="entry name" value="Znf_CCCH"/>
</dbReference>
<keyword evidence="1" id="KW-0863">Zinc-finger</keyword>
<keyword evidence="6" id="KW-1185">Reference proteome</keyword>
<reference evidence="5" key="1">
    <citation type="submission" date="2022-07" db="EMBL/GenBank/DDBJ databases">
        <authorList>
            <person name="Trinca V."/>
            <person name="Uliana J.V.C."/>
            <person name="Torres T.T."/>
            <person name="Ward R.J."/>
            <person name="Monesi N."/>
        </authorList>
    </citation>
    <scope>NUCLEOTIDE SEQUENCE</scope>
    <source>
        <strain evidence="5">HSMRA1968</strain>
        <tissue evidence="5">Whole embryos</tissue>
    </source>
</reference>
<evidence type="ECO:0000313" key="6">
    <source>
        <dbReference type="Proteomes" id="UP001151699"/>
    </source>
</evidence>
<evidence type="ECO:0000256" key="1">
    <source>
        <dbReference type="PROSITE-ProRule" id="PRU00723"/>
    </source>
</evidence>
<dbReference type="AlphaFoldDB" id="A0A9Q0N0A2"/>
<evidence type="ECO:0000256" key="2">
    <source>
        <dbReference type="SAM" id="Coils"/>
    </source>
</evidence>
<dbReference type="Gene3D" id="3.30.1370.210">
    <property type="match status" value="1"/>
</dbReference>
<keyword evidence="1" id="KW-0479">Metal-binding</keyword>
<sequence length="426" mass="47722">MNSANMPAPSKSQSMPTSMNQSPQSNNGCYGNENQKPNRICRDFVQGYCRRKFCRYPHVVSPELVVFCHDFQNSLCPRINCKFLHYTLEEEEYYRKFNKFPVNVSEMQYERSSPPTIFCPEMLNTGHCRHRECQYHSENHPPPPPPSQAPQNCTAPSMRRMEFDQKWTERSMMIRDNYNQTCDMQRTNGDYMSQSQPQHHSQQLIDDFGPMKRSSSSERYEPFKRFRSETDGIGSSPDIIGIFRRFEEEISQLRRRVESNEVKIAELRASNDYLMSQNAQLRLSNAQQCSAVVNPVTVTTSQPQATQVINAVSIAPVQVQATPIVSMSAPQTQIIASSSCAPLAIGATSQGQQLALAQQGMSTLSTTSQAMNASQILGASQITLTPALATAPSMGLTINTSQALAMSNATQPIISYPVMTHSILPH</sequence>
<feature type="domain" description="C3H1-type" evidence="4">
    <location>
        <begin position="35"/>
        <end position="61"/>
    </location>
</feature>
<proteinExistence type="predicted"/>
<evidence type="ECO:0000313" key="5">
    <source>
        <dbReference type="EMBL" id="KAJ6641228.1"/>
    </source>
</evidence>
<keyword evidence="1" id="KW-0862">Zinc</keyword>
<dbReference type="OrthoDB" id="250836at2759"/>
<feature type="zinc finger region" description="C3H1-type" evidence="1">
    <location>
        <begin position="35"/>
        <end position="61"/>
    </location>
</feature>
<evidence type="ECO:0000256" key="3">
    <source>
        <dbReference type="SAM" id="MobiDB-lite"/>
    </source>
</evidence>
<evidence type="ECO:0000259" key="4">
    <source>
        <dbReference type="PROSITE" id="PS50103"/>
    </source>
</evidence>
<feature type="region of interest" description="Disordered" evidence="3">
    <location>
        <begin position="1"/>
        <end position="31"/>
    </location>
</feature>
<organism evidence="5 6">
    <name type="scientific">Pseudolycoriella hygida</name>
    <dbReference type="NCBI Taxonomy" id="35572"/>
    <lineage>
        <taxon>Eukaryota</taxon>
        <taxon>Metazoa</taxon>
        <taxon>Ecdysozoa</taxon>
        <taxon>Arthropoda</taxon>
        <taxon>Hexapoda</taxon>
        <taxon>Insecta</taxon>
        <taxon>Pterygota</taxon>
        <taxon>Neoptera</taxon>
        <taxon>Endopterygota</taxon>
        <taxon>Diptera</taxon>
        <taxon>Nematocera</taxon>
        <taxon>Sciaroidea</taxon>
        <taxon>Sciaridae</taxon>
        <taxon>Pseudolycoriella</taxon>
    </lineage>
</organism>
<comment type="caution">
    <text evidence="5">The sequence shown here is derived from an EMBL/GenBank/DDBJ whole genome shotgun (WGS) entry which is preliminary data.</text>
</comment>
<feature type="region of interest" description="Disordered" evidence="3">
    <location>
        <begin position="134"/>
        <end position="156"/>
    </location>
</feature>
<protein>
    <submittedName>
        <fullName evidence="5">Zinc finger CCCH domain-containing protein 10</fullName>
    </submittedName>
</protein>
<name>A0A9Q0N0A2_9DIPT</name>
<feature type="non-terminal residue" evidence="5">
    <location>
        <position position="1"/>
    </location>
</feature>
<feature type="coiled-coil region" evidence="2">
    <location>
        <begin position="243"/>
        <end position="270"/>
    </location>
</feature>
<dbReference type="GO" id="GO:0008270">
    <property type="term" value="F:zinc ion binding"/>
    <property type="evidence" value="ECO:0007669"/>
    <property type="project" value="UniProtKB-KW"/>
</dbReference>
<keyword evidence="2" id="KW-0175">Coiled coil</keyword>
<gene>
    <name evidence="5" type="primary">ZC3H10</name>
    <name evidence="5" type="ORF">Bhyg_06163</name>
</gene>
<dbReference type="EMBL" id="WJQU01000002">
    <property type="protein sequence ID" value="KAJ6641228.1"/>
    <property type="molecule type" value="Genomic_DNA"/>
</dbReference>